<dbReference type="AlphaFoldDB" id="A0A5M9K234"/>
<protein>
    <submittedName>
        <fullName evidence="1">Uncharacterized protein</fullName>
    </submittedName>
</protein>
<name>A0A5M9K234_MONFR</name>
<keyword evidence="2" id="KW-1185">Reference proteome</keyword>
<accession>A0A5M9K234</accession>
<proteinExistence type="predicted"/>
<gene>
    <name evidence="1" type="ORF">EYC84_003512</name>
</gene>
<evidence type="ECO:0000313" key="2">
    <source>
        <dbReference type="Proteomes" id="UP000322873"/>
    </source>
</evidence>
<dbReference type="EMBL" id="VICG01000004">
    <property type="protein sequence ID" value="KAA8572965.1"/>
    <property type="molecule type" value="Genomic_DNA"/>
</dbReference>
<organism evidence="1 2">
    <name type="scientific">Monilinia fructicola</name>
    <name type="common">Brown rot fungus</name>
    <name type="synonym">Ciboria fructicola</name>
    <dbReference type="NCBI Taxonomy" id="38448"/>
    <lineage>
        <taxon>Eukaryota</taxon>
        <taxon>Fungi</taxon>
        <taxon>Dikarya</taxon>
        <taxon>Ascomycota</taxon>
        <taxon>Pezizomycotina</taxon>
        <taxon>Leotiomycetes</taxon>
        <taxon>Helotiales</taxon>
        <taxon>Sclerotiniaceae</taxon>
        <taxon>Monilinia</taxon>
    </lineage>
</organism>
<dbReference type="Proteomes" id="UP000322873">
    <property type="component" value="Unassembled WGS sequence"/>
</dbReference>
<reference evidence="1 2" key="1">
    <citation type="submission" date="2019-06" db="EMBL/GenBank/DDBJ databases">
        <title>Genome Sequence of the Brown Rot Fungal Pathogen Monilinia fructicola.</title>
        <authorList>
            <person name="De Miccolis Angelini R.M."/>
            <person name="Landi L."/>
            <person name="Abate D."/>
            <person name="Pollastro S."/>
            <person name="Romanazzi G."/>
            <person name="Faretra F."/>
        </authorList>
    </citation>
    <scope>NUCLEOTIDE SEQUENCE [LARGE SCALE GENOMIC DNA]</scope>
    <source>
        <strain evidence="1 2">Mfrc123</strain>
    </source>
</reference>
<comment type="caution">
    <text evidence="1">The sequence shown here is derived from an EMBL/GenBank/DDBJ whole genome shotgun (WGS) entry which is preliminary data.</text>
</comment>
<evidence type="ECO:0000313" key="1">
    <source>
        <dbReference type="EMBL" id="KAA8572965.1"/>
    </source>
</evidence>
<sequence>MQNLCEIVPADQLAVLEVTCDKFVDKLSLDQDRSCKCCLNIEERGIPNTTLVKQGRITNGILRAQIVGTKSKCPCHAIIS</sequence>